<dbReference type="InterPro" id="IPR035874">
    <property type="entry name" value="IDS"/>
</dbReference>
<dbReference type="RefSeq" id="WP_138729307.1">
    <property type="nucleotide sequence ID" value="NZ_SRMP02000051.1"/>
</dbReference>
<evidence type="ECO:0000256" key="2">
    <source>
        <dbReference type="ARBA" id="ARBA00008779"/>
    </source>
</evidence>
<comment type="cofactor">
    <cofactor evidence="1">
        <name>Ca(2+)</name>
        <dbReference type="ChEBI" id="CHEBI:29108"/>
    </cofactor>
</comment>
<name>A0ABW9JMJ1_9SPHI</name>
<dbReference type="InterPro" id="IPR024607">
    <property type="entry name" value="Sulfatase_CS"/>
</dbReference>
<feature type="chain" id="PRO_5046481805" evidence="7">
    <location>
        <begin position="32"/>
        <end position="501"/>
    </location>
</feature>
<dbReference type="Gene3D" id="3.40.720.10">
    <property type="entry name" value="Alkaline Phosphatase, subunit A"/>
    <property type="match status" value="1"/>
</dbReference>
<evidence type="ECO:0000259" key="8">
    <source>
        <dbReference type="Pfam" id="PF00884"/>
    </source>
</evidence>
<evidence type="ECO:0000256" key="7">
    <source>
        <dbReference type="SAM" id="SignalP"/>
    </source>
</evidence>
<proteinExistence type="inferred from homology"/>
<evidence type="ECO:0000256" key="5">
    <source>
        <dbReference type="ARBA" id="ARBA00022801"/>
    </source>
</evidence>
<comment type="similarity">
    <text evidence="2">Belongs to the sulfatase family.</text>
</comment>
<dbReference type="PANTHER" id="PTHR45953">
    <property type="entry name" value="IDURONATE 2-SULFATASE"/>
    <property type="match status" value="1"/>
</dbReference>
<feature type="domain" description="Sulfatase N-terminal" evidence="8">
    <location>
        <begin position="41"/>
        <end position="384"/>
    </location>
</feature>
<evidence type="ECO:0000313" key="10">
    <source>
        <dbReference type="Proteomes" id="UP001517367"/>
    </source>
</evidence>
<dbReference type="SUPFAM" id="SSF53649">
    <property type="entry name" value="Alkaline phosphatase-like"/>
    <property type="match status" value="1"/>
</dbReference>
<dbReference type="Pfam" id="PF00884">
    <property type="entry name" value="Sulfatase"/>
    <property type="match status" value="1"/>
</dbReference>
<comment type="caution">
    <text evidence="9">The sequence shown here is derived from an EMBL/GenBank/DDBJ whole genome shotgun (WGS) entry which is preliminary data.</text>
</comment>
<keyword evidence="6" id="KW-0106">Calcium</keyword>
<evidence type="ECO:0000313" key="9">
    <source>
        <dbReference type="EMBL" id="MFN0293642.1"/>
    </source>
</evidence>
<dbReference type="PROSITE" id="PS00149">
    <property type="entry name" value="SULFATASE_2"/>
    <property type="match status" value="1"/>
</dbReference>
<dbReference type="CDD" id="cd16030">
    <property type="entry name" value="iduronate-2-sulfatase"/>
    <property type="match status" value="1"/>
</dbReference>
<dbReference type="InterPro" id="IPR017850">
    <property type="entry name" value="Alkaline_phosphatase_core_sf"/>
</dbReference>
<dbReference type="Proteomes" id="UP001517367">
    <property type="component" value="Unassembled WGS sequence"/>
</dbReference>
<keyword evidence="4 7" id="KW-0732">Signal</keyword>
<feature type="signal peptide" evidence="7">
    <location>
        <begin position="1"/>
        <end position="31"/>
    </location>
</feature>
<keyword evidence="5" id="KW-0378">Hydrolase</keyword>
<dbReference type="InterPro" id="IPR000917">
    <property type="entry name" value="Sulfatase_N"/>
</dbReference>
<keyword evidence="10" id="KW-1185">Reference proteome</keyword>
<reference evidence="9 10" key="1">
    <citation type="submission" date="2024-12" db="EMBL/GenBank/DDBJ databases">
        <authorList>
            <person name="Hu S."/>
        </authorList>
    </citation>
    <scope>NUCLEOTIDE SEQUENCE [LARGE SCALE GENOMIC DNA]</scope>
    <source>
        <strain evidence="9 10">P-25</strain>
    </source>
</reference>
<evidence type="ECO:0000256" key="1">
    <source>
        <dbReference type="ARBA" id="ARBA00001913"/>
    </source>
</evidence>
<organism evidence="9 10">
    <name type="scientific">Pedobacter helvus</name>
    <dbReference type="NCBI Taxonomy" id="2563444"/>
    <lineage>
        <taxon>Bacteria</taxon>
        <taxon>Pseudomonadati</taxon>
        <taxon>Bacteroidota</taxon>
        <taxon>Sphingobacteriia</taxon>
        <taxon>Sphingobacteriales</taxon>
        <taxon>Sphingobacteriaceae</taxon>
        <taxon>Pedobacter</taxon>
    </lineage>
</organism>
<dbReference type="PANTHER" id="PTHR45953:SF1">
    <property type="entry name" value="IDURONATE 2-SULFATASE"/>
    <property type="match status" value="1"/>
</dbReference>
<evidence type="ECO:0000256" key="4">
    <source>
        <dbReference type="ARBA" id="ARBA00022729"/>
    </source>
</evidence>
<keyword evidence="3" id="KW-0479">Metal-binding</keyword>
<protein>
    <submittedName>
        <fullName evidence="9">Sulfatase</fullName>
    </submittedName>
</protein>
<accession>A0ABW9JMJ1</accession>
<evidence type="ECO:0000256" key="6">
    <source>
        <dbReference type="ARBA" id="ARBA00022837"/>
    </source>
</evidence>
<evidence type="ECO:0000256" key="3">
    <source>
        <dbReference type="ARBA" id="ARBA00022723"/>
    </source>
</evidence>
<sequence length="501" mass="56251">MITINAKLIARPLFRCFMLIGLLLYNNNASAQAQKETAAKKNVLFIIADDLSNLLFSKDFDAISAPNLKRLANEGVVFQRAYCQAPLCNPSRASIMTGRKPQELKIWANDVHFRGVNPRVVTLPQYFKKNGYYSVGIGKIYHNGEQSIQGDPESWSEPQQFHWANHFTDWYIPGRPFEVHEDLKKGASVQAVDVPDEAYLDGRVANAAVNKLRLLQEVPFFMAVGFWKPHLPFNAPKKYWDLYDRNKLPSVKYSSPVMGVPDIAYVNSNEAKTYKDIKNGDGLIPEAKQKELRHGYLAAISYLDAQVGKVLEELKRLKLDKNTIIVFTSDNGYHAGEHGQFGKWTNFELGARVPLIIAAPDNNQKGKSTFSIAELVDLYPTLIEYCRLPPAPASSKLAGVSLMPILQDPVAKVKLTATTQVARPLGAQDNLEIVGSSIRDENFRYNAWIRVVDQVIVAEELYDLSVDIDNATNLASGKRYLKKKTEMRDALLKSILYANNK</sequence>
<gene>
    <name evidence="9" type="ORF">E5L68_019855</name>
</gene>
<dbReference type="EMBL" id="SRMP02000051">
    <property type="protein sequence ID" value="MFN0293642.1"/>
    <property type="molecule type" value="Genomic_DNA"/>
</dbReference>